<keyword evidence="2" id="KW-0472">Membrane</keyword>
<evidence type="ECO:0000256" key="2">
    <source>
        <dbReference type="SAM" id="Phobius"/>
    </source>
</evidence>
<name>A0A1D3D6J7_9EIME</name>
<dbReference type="InParanoid" id="A0A1D3D6J7"/>
<feature type="compositionally biased region" description="Basic residues" evidence="1">
    <location>
        <begin position="537"/>
        <end position="547"/>
    </location>
</feature>
<proteinExistence type="predicted"/>
<dbReference type="VEuPathDB" id="ToxoDB:cyc_05930"/>
<feature type="transmembrane region" description="Helical" evidence="2">
    <location>
        <begin position="50"/>
        <end position="68"/>
    </location>
</feature>
<sequence length="547" mass="57694">MSVMKALTHGSNVSDSRPLEKFSFFSDLDTIVRARQSKGHGWRTAPKHQVFIGALVLCAVLTVVYLILRCWKTIGVGTLSGNAQRLLAVGGTPDPQGACGGADGDGDPTSTRAEPPWMEPYDLSVHLKPFTEVATSTHAASPWMQPYDLSVHLDRFTGLTETLRACLQALGPLVDKVAHARLTVAFSSLVLQETSALSVLTTRHSEGALAGCMLSARSFITSTVNSLAGEGVESFLKKILDRHLSMFDFLCQNLGTSSLEAGERDGRLKVHAPVQEAALQTLVAAVQGIQPWQSHPTQLPQSMVEDLIKKLLCVRELRRGQILRDSLLFTMLVAGKKHAGDVQLFGDQELLEHRLLGPLTSGDEALAQLENALQSVGLESAALGQTKHLGGLVSYPPSADPSAGVSAGHRQSILLTAHDPAYQHAVMLYPPLSSEATRPPGDPVDAALTTPRQSYGFPVGLPREGVSTHTGKFYGVPMGAPPPTGSAGPSAPVAQVPGSAGTLPQTSSPGGPKQSVGTPPYGGAQPTGSHGHGAPAPRKKKKKGAKK</sequence>
<keyword evidence="2" id="KW-0812">Transmembrane</keyword>
<dbReference type="Proteomes" id="UP000095192">
    <property type="component" value="Unassembled WGS sequence"/>
</dbReference>
<feature type="region of interest" description="Disordered" evidence="1">
    <location>
        <begin position="468"/>
        <end position="547"/>
    </location>
</feature>
<organism evidence="3 4">
    <name type="scientific">Cyclospora cayetanensis</name>
    <dbReference type="NCBI Taxonomy" id="88456"/>
    <lineage>
        <taxon>Eukaryota</taxon>
        <taxon>Sar</taxon>
        <taxon>Alveolata</taxon>
        <taxon>Apicomplexa</taxon>
        <taxon>Conoidasida</taxon>
        <taxon>Coccidia</taxon>
        <taxon>Eucoccidiorida</taxon>
        <taxon>Eimeriorina</taxon>
        <taxon>Eimeriidae</taxon>
        <taxon>Cyclospora</taxon>
    </lineage>
</organism>
<keyword evidence="2" id="KW-1133">Transmembrane helix</keyword>
<keyword evidence="4" id="KW-1185">Reference proteome</keyword>
<evidence type="ECO:0000313" key="4">
    <source>
        <dbReference type="Proteomes" id="UP000095192"/>
    </source>
</evidence>
<gene>
    <name evidence="3" type="ORF">cyc_05930</name>
</gene>
<dbReference type="AlphaFoldDB" id="A0A1D3D6J7"/>
<evidence type="ECO:0000313" key="3">
    <source>
        <dbReference type="EMBL" id="OEH79069.1"/>
    </source>
</evidence>
<dbReference type="EMBL" id="JROU02000519">
    <property type="protein sequence ID" value="OEH79069.1"/>
    <property type="molecule type" value="Genomic_DNA"/>
</dbReference>
<comment type="caution">
    <text evidence="3">The sequence shown here is derived from an EMBL/GenBank/DDBJ whole genome shotgun (WGS) entry which is preliminary data.</text>
</comment>
<reference evidence="3 4" key="1">
    <citation type="journal article" date="2016" name="BMC Genomics">
        <title>Comparative genomics reveals Cyclospora cayetanensis possesses coccidia-like metabolism and invasion components but unique surface antigens.</title>
        <authorList>
            <person name="Liu S."/>
            <person name="Wang L."/>
            <person name="Zheng H."/>
            <person name="Xu Z."/>
            <person name="Roellig D.M."/>
            <person name="Li N."/>
            <person name="Frace M.A."/>
            <person name="Tang K."/>
            <person name="Arrowood M.J."/>
            <person name="Moss D.M."/>
            <person name="Zhang L."/>
            <person name="Feng Y."/>
            <person name="Xiao L."/>
        </authorList>
    </citation>
    <scope>NUCLEOTIDE SEQUENCE [LARGE SCALE GENOMIC DNA]</scope>
    <source>
        <strain evidence="3 4">CHN_HEN01</strain>
    </source>
</reference>
<accession>A0A1D3D6J7</accession>
<evidence type="ECO:0000256" key="1">
    <source>
        <dbReference type="SAM" id="MobiDB-lite"/>
    </source>
</evidence>
<protein>
    <submittedName>
        <fullName evidence="3">Uncharacterized protein</fullName>
    </submittedName>
</protein>